<dbReference type="Proteomes" id="UP000007030">
    <property type="component" value="Chromosome"/>
</dbReference>
<dbReference type="eggNOG" id="COG2079">
    <property type="taxonomic scope" value="Bacteria"/>
</dbReference>
<evidence type="ECO:0000313" key="5">
    <source>
        <dbReference type="Proteomes" id="UP000007030"/>
    </source>
</evidence>
<dbReference type="InterPro" id="IPR045336">
    <property type="entry name" value="MmgE_PrpD_N"/>
</dbReference>
<keyword evidence="5" id="KW-1185">Reference proteome</keyword>
<dbReference type="EMBL" id="CP002630">
    <property type="protein sequence ID" value="AEB10926.1"/>
    <property type="molecule type" value="Genomic_DNA"/>
</dbReference>
<sequence length="459" mass="49452">MGDRYLKRFAAYAAQLRYEDLPDATVHEVKRRVLDSIGVGIAAFTEALPKAARAWAYARPHPEGARLWGTPARAAPEVAAFANGVLVRYLDYNDTYLSREPLHPSDMLPALFAVAEWRRANGRAFLVAAALAYEVAVRLCDAASLRAHGWDHVNYITIGTALGASRLLGLEAAALEHALALAVVPHAAMRATRAGELSMWKGAAAAAAARGGVFAATLAAHGVTGPPQAFEGEMGFVQQLLGGAGFDEAAFAGLEAGHPPTAVLKTHLKRWPVEYHAQSAVEAALALHKALGDPQRIARVRIETFRTAYEIIAKDPEKWAPTTRETADHSLPYIVAVALLDGAVSRATFAPERIQDPRLRAFLAEKVTLEEAPELSRGYPEGVPHRITVHTTDGRMLTQEVRHPRGHAANPMSDAEVRAKYRANVQGMFSAAQAEAVEGMVWELEALGEVGALSARMVV</sequence>
<dbReference type="STRING" id="869210.Marky_0163"/>
<dbReference type="InterPro" id="IPR042183">
    <property type="entry name" value="MmgE/PrpD_sf_1"/>
</dbReference>
<dbReference type="KEGG" id="mhd:Marky_0163"/>
<dbReference type="Pfam" id="PF03972">
    <property type="entry name" value="MmgE_PrpD_N"/>
    <property type="match status" value="1"/>
</dbReference>
<gene>
    <name evidence="4" type="ordered locus">Marky_0163</name>
</gene>
<dbReference type="Pfam" id="PF19305">
    <property type="entry name" value="MmgE_PrpD_C"/>
    <property type="match status" value="1"/>
</dbReference>
<proteinExistence type="inferred from homology"/>
<name>F2NN85_MARHT</name>
<evidence type="ECO:0000313" key="4">
    <source>
        <dbReference type="EMBL" id="AEB10926.1"/>
    </source>
</evidence>
<protein>
    <submittedName>
        <fullName evidence="4">2-methylcitrate dehydratase</fullName>
        <ecNumber evidence="4">4.2.1.79</ecNumber>
    </submittedName>
</protein>
<dbReference type="InterPro" id="IPR036148">
    <property type="entry name" value="MmgE/PrpD_sf"/>
</dbReference>
<dbReference type="InterPro" id="IPR042188">
    <property type="entry name" value="MmgE/PrpD_sf_2"/>
</dbReference>
<comment type="similarity">
    <text evidence="1">Belongs to the PrpD family.</text>
</comment>
<dbReference type="GO" id="GO:0047547">
    <property type="term" value="F:2-methylcitrate dehydratase activity"/>
    <property type="evidence" value="ECO:0007669"/>
    <property type="project" value="UniProtKB-EC"/>
</dbReference>
<dbReference type="RefSeq" id="WP_013702981.1">
    <property type="nucleotide sequence ID" value="NC_015387.1"/>
</dbReference>
<dbReference type="HOGENOM" id="CLU_026574_3_0_0"/>
<dbReference type="PANTHER" id="PTHR16943">
    <property type="entry name" value="2-METHYLCITRATE DEHYDRATASE-RELATED"/>
    <property type="match status" value="1"/>
</dbReference>
<feature type="domain" description="MmgE/PrpD C-terminal" evidence="3">
    <location>
        <begin position="271"/>
        <end position="444"/>
    </location>
</feature>
<dbReference type="PANTHER" id="PTHR16943:SF8">
    <property type="entry name" value="2-METHYLCITRATE DEHYDRATASE"/>
    <property type="match status" value="1"/>
</dbReference>
<organism evidence="4 5">
    <name type="scientific">Marinithermus hydrothermalis (strain DSM 14884 / JCM 11576 / T1)</name>
    <dbReference type="NCBI Taxonomy" id="869210"/>
    <lineage>
        <taxon>Bacteria</taxon>
        <taxon>Thermotogati</taxon>
        <taxon>Deinococcota</taxon>
        <taxon>Deinococci</taxon>
        <taxon>Thermales</taxon>
        <taxon>Thermaceae</taxon>
        <taxon>Marinithermus</taxon>
    </lineage>
</organism>
<dbReference type="EC" id="4.2.1.79" evidence="4"/>
<evidence type="ECO:0000259" key="2">
    <source>
        <dbReference type="Pfam" id="PF03972"/>
    </source>
</evidence>
<dbReference type="Gene3D" id="1.10.4100.10">
    <property type="entry name" value="2-methylcitrate dehydratase PrpD"/>
    <property type="match status" value="1"/>
</dbReference>
<dbReference type="OrthoDB" id="9797528at2"/>
<dbReference type="AlphaFoldDB" id="F2NN85"/>
<dbReference type="Gene3D" id="3.30.1330.120">
    <property type="entry name" value="2-methylcitrate dehydratase PrpD"/>
    <property type="match status" value="1"/>
</dbReference>
<accession>F2NN85</accession>
<feature type="domain" description="MmgE/PrpD N-terminal" evidence="2">
    <location>
        <begin position="8"/>
        <end position="247"/>
    </location>
</feature>
<dbReference type="InterPro" id="IPR005656">
    <property type="entry name" value="MmgE_PrpD"/>
</dbReference>
<dbReference type="SUPFAM" id="SSF103378">
    <property type="entry name" value="2-methylcitrate dehydratase PrpD"/>
    <property type="match status" value="1"/>
</dbReference>
<keyword evidence="4" id="KW-0456">Lyase</keyword>
<reference evidence="4 5" key="1">
    <citation type="journal article" date="2012" name="Stand. Genomic Sci.">
        <title>Complete genome sequence of the aerobic, heterotroph Marinithermus hydrothermalis type strain (T1(T)) from a deep-sea hydrothermal vent chimney.</title>
        <authorList>
            <person name="Copeland A."/>
            <person name="Gu W."/>
            <person name="Yasawong M."/>
            <person name="Lapidus A."/>
            <person name="Lucas S."/>
            <person name="Deshpande S."/>
            <person name="Pagani I."/>
            <person name="Tapia R."/>
            <person name="Cheng J.F."/>
            <person name="Goodwin L.A."/>
            <person name="Pitluck S."/>
            <person name="Liolios K."/>
            <person name="Ivanova N."/>
            <person name="Mavromatis K."/>
            <person name="Mikhailova N."/>
            <person name="Pati A."/>
            <person name="Chen A."/>
            <person name="Palaniappan K."/>
            <person name="Land M."/>
            <person name="Pan C."/>
            <person name="Brambilla E.M."/>
            <person name="Rohde M."/>
            <person name="Tindall B.J."/>
            <person name="Sikorski J."/>
            <person name="Goker M."/>
            <person name="Detter J.C."/>
            <person name="Bristow J."/>
            <person name="Eisen J.A."/>
            <person name="Markowitz V."/>
            <person name="Hugenholtz P."/>
            <person name="Kyrpides N.C."/>
            <person name="Klenk H.P."/>
            <person name="Woyke T."/>
        </authorList>
    </citation>
    <scope>NUCLEOTIDE SEQUENCE [LARGE SCALE GENOMIC DNA]</scope>
    <source>
        <strain evidence="5">DSM 14884 / JCM 11576 / T1</strain>
    </source>
</reference>
<evidence type="ECO:0000259" key="3">
    <source>
        <dbReference type="Pfam" id="PF19305"/>
    </source>
</evidence>
<dbReference type="InterPro" id="IPR045337">
    <property type="entry name" value="MmgE_PrpD_C"/>
</dbReference>
<evidence type="ECO:0000256" key="1">
    <source>
        <dbReference type="ARBA" id="ARBA00006174"/>
    </source>
</evidence>